<sequence>MNRLYLVYCPVLRVSALLAAIVLSGCGVVRNVQANNSYDASVAAYKDCLTSSGATGCEAQRLAMEADRQRVEVASLRGGGGNAPYVPPVAATRADPVVCNTMRTGIMSTTTCN</sequence>
<dbReference type="PROSITE" id="PS51257">
    <property type="entry name" value="PROKAR_LIPOPROTEIN"/>
    <property type="match status" value="1"/>
</dbReference>
<evidence type="ECO:0008006" key="3">
    <source>
        <dbReference type="Google" id="ProtNLM"/>
    </source>
</evidence>
<organism evidence="1 2">
    <name type="scientific">Bradyrhizobium daqingense</name>
    <dbReference type="NCBI Taxonomy" id="993502"/>
    <lineage>
        <taxon>Bacteria</taxon>
        <taxon>Pseudomonadati</taxon>
        <taxon>Pseudomonadota</taxon>
        <taxon>Alphaproteobacteria</taxon>
        <taxon>Hyphomicrobiales</taxon>
        <taxon>Nitrobacteraceae</taxon>
        <taxon>Bradyrhizobium</taxon>
    </lineage>
</organism>
<dbReference type="AlphaFoldDB" id="A0A562LJT1"/>
<keyword evidence="2" id="KW-1185">Reference proteome</keyword>
<dbReference type="EMBL" id="VLKL01000004">
    <property type="protein sequence ID" value="TWI07879.1"/>
    <property type="molecule type" value="Genomic_DNA"/>
</dbReference>
<accession>A0A562LJT1</accession>
<evidence type="ECO:0000313" key="2">
    <source>
        <dbReference type="Proteomes" id="UP000317176"/>
    </source>
</evidence>
<proteinExistence type="predicted"/>
<protein>
    <recommendedName>
        <fullName evidence="3">Lipoprotein</fullName>
    </recommendedName>
</protein>
<name>A0A562LJT1_9BRAD</name>
<gene>
    <name evidence="1" type="ORF">IQ17_02236</name>
</gene>
<dbReference type="Proteomes" id="UP000317176">
    <property type="component" value="Unassembled WGS sequence"/>
</dbReference>
<evidence type="ECO:0000313" key="1">
    <source>
        <dbReference type="EMBL" id="TWI07879.1"/>
    </source>
</evidence>
<reference evidence="1 2" key="1">
    <citation type="journal article" date="2015" name="Stand. Genomic Sci.">
        <title>Genomic Encyclopedia of Bacterial and Archaeal Type Strains, Phase III: the genomes of soil and plant-associated and newly described type strains.</title>
        <authorList>
            <person name="Whitman W.B."/>
            <person name="Woyke T."/>
            <person name="Klenk H.P."/>
            <person name="Zhou Y."/>
            <person name="Lilburn T.G."/>
            <person name="Beck B.J."/>
            <person name="De Vos P."/>
            <person name="Vandamme P."/>
            <person name="Eisen J.A."/>
            <person name="Garrity G."/>
            <person name="Hugenholtz P."/>
            <person name="Kyrpides N.C."/>
        </authorList>
    </citation>
    <scope>NUCLEOTIDE SEQUENCE [LARGE SCALE GENOMIC DNA]</scope>
    <source>
        <strain evidence="1 2">CGMCC 1.10947</strain>
    </source>
</reference>
<comment type="caution">
    <text evidence="1">The sequence shown here is derived from an EMBL/GenBank/DDBJ whole genome shotgun (WGS) entry which is preliminary data.</text>
</comment>